<keyword evidence="1" id="KW-0812">Transmembrane</keyword>
<accession>A0A9W6GY69</accession>
<keyword evidence="1" id="KW-0472">Membrane</keyword>
<sequence>MDEGAKSRFEKAADALGVDLAIRETMWRRIGDLQLSPDDPTVVFLAVAGVLEKAAIDIPTAISGLPQRVQDAAKEAVKPLTDAAVAAARENVAGEIARMVEGTKGDVRQAATNALRELSSRREGQARFFQIAALCLAAALGGGLGYAAGRMDQEQLRQGAAALAARADADSWLALMRANGDLTKTLRDNCDAGKGVYVVQGARACAPPLWLDAPPGAPANAAGRQFTFMGWVAGLPAAFWATLGLAAGVLLRRFFVEFRQSRSVRWLLDL</sequence>
<evidence type="ECO:0000256" key="1">
    <source>
        <dbReference type="SAM" id="Phobius"/>
    </source>
</evidence>
<evidence type="ECO:0000313" key="2">
    <source>
        <dbReference type="EMBL" id="GLI95276.1"/>
    </source>
</evidence>
<keyword evidence="3" id="KW-1185">Reference proteome</keyword>
<protein>
    <submittedName>
        <fullName evidence="2">Uncharacterized protein</fullName>
    </submittedName>
</protein>
<dbReference type="AlphaFoldDB" id="A0A9W6GY69"/>
<reference evidence="2" key="1">
    <citation type="journal article" date="2023" name="Int. J. Syst. Evol. Microbiol.">
        <title>Methylocystis iwaonis sp. nov., a type II methane-oxidizing bacterium from surface soil of a rice paddy field in Japan, and emended description of the genus Methylocystis (ex Whittenbury et al. 1970) Bowman et al. 1993.</title>
        <authorList>
            <person name="Kaise H."/>
            <person name="Sawadogo J.B."/>
            <person name="Alam M.S."/>
            <person name="Ueno C."/>
            <person name="Dianou D."/>
            <person name="Shinjo R."/>
            <person name="Asakawa S."/>
        </authorList>
    </citation>
    <scope>NUCLEOTIDE SEQUENCE</scope>
    <source>
        <strain evidence="2">LMG27198</strain>
    </source>
</reference>
<dbReference type="RefSeq" id="WP_281806003.1">
    <property type="nucleotide sequence ID" value="NZ_BSEC01000002.1"/>
</dbReference>
<dbReference type="EMBL" id="BSEC01000002">
    <property type="protein sequence ID" value="GLI95276.1"/>
    <property type="molecule type" value="Genomic_DNA"/>
</dbReference>
<dbReference type="Proteomes" id="UP001144323">
    <property type="component" value="Unassembled WGS sequence"/>
</dbReference>
<feature type="transmembrane region" description="Helical" evidence="1">
    <location>
        <begin position="228"/>
        <end position="251"/>
    </location>
</feature>
<feature type="transmembrane region" description="Helical" evidence="1">
    <location>
        <begin position="128"/>
        <end position="148"/>
    </location>
</feature>
<keyword evidence="1" id="KW-1133">Transmembrane helix</keyword>
<gene>
    <name evidence="2" type="ORF">LMG27198_42680</name>
</gene>
<proteinExistence type="predicted"/>
<comment type="caution">
    <text evidence="2">The sequence shown here is derived from an EMBL/GenBank/DDBJ whole genome shotgun (WGS) entry which is preliminary data.</text>
</comment>
<organism evidence="2 3">
    <name type="scientific">Methylocystis echinoides</name>
    <dbReference type="NCBI Taxonomy" id="29468"/>
    <lineage>
        <taxon>Bacteria</taxon>
        <taxon>Pseudomonadati</taxon>
        <taxon>Pseudomonadota</taxon>
        <taxon>Alphaproteobacteria</taxon>
        <taxon>Hyphomicrobiales</taxon>
        <taxon>Methylocystaceae</taxon>
        <taxon>Methylocystis</taxon>
    </lineage>
</organism>
<evidence type="ECO:0000313" key="3">
    <source>
        <dbReference type="Proteomes" id="UP001144323"/>
    </source>
</evidence>
<name>A0A9W6GY69_9HYPH</name>